<dbReference type="Proteomes" id="UP000236413">
    <property type="component" value="Unassembled WGS sequence"/>
</dbReference>
<dbReference type="RefSeq" id="WP_103235406.1">
    <property type="nucleotide sequence ID" value="NZ_PPEG02000011.1"/>
</dbReference>
<name>A0A316WDN2_9FLAO</name>
<accession>A0A316WDN2</accession>
<dbReference type="InterPro" id="IPR014284">
    <property type="entry name" value="RNA_pol_sigma-70_dom"/>
</dbReference>
<dbReference type="GO" id="GO:0006352">
    <property type="term" value="P:DNA-templated transcription initiation"/>
    <property type="evidence" value="ECO:0007669"/>
    <property type="project" value="InterPro"/>
</dbReference>
<dbReference type="Gene3D" id="1.10.1740.10">
    <property type="match status" value="1"/>
</dbReference>
<protein>
    <submittedName>
        <fullName evidence="1">Sigma-70 family RNA polymerase sigma factor</fullName>
    </submittedName>
</protein>
<dbReference type="InterPro" id="IPR013324">
    <property type="entry name" value="RNA_pol_sigma_r3/r4-like"/>
</dbReference>
<dbReference type="SUPFAM" id="SSF88659">
    <property type="entry name" value="Sigma3 and sigma4 domains of RNA polymerase sigma factors"/>
    <property type="match status" value="1"/>
</dbReference>
<evidence type="ECO:0000313" key="1">
    <source>
        <dbReference type="EMBL" id="PWN58433.1"/>
    </source>
</evidence>
<dbReference type="GO" id="GO:0003700">
    <property type="term" value="F:DNA-binding transcription factor activity"/>
    <property type="evidence" value="ECO:0007669"/>
    <property type="project" value="InterPro"/>
</dbReference>
<sequence length="214" mass="25083">MTIDEIEDTLLVISEKLNDEQPAINAFTKLYKSYSKFLCSVISRGLKNSGIYDEQILNTVINNTFYKIYDNPLIFSFPENATGDRFFKAWLATVAKNELKRLLEEYYGKSIYLENVKEETIIESEEISDDIFKSVNLKTMDEALNLLSERDRHILLTLYMYYDEGKKTPSDVLKTLSEMYNTTNVNIRKIKERSEKKIKDYFTKNTQLKPLKND</sequence>
<reference evidence="1 2" key="1">
    <citation type="submission" date="2018-04" db="EMBL/GenBank/DDBJ databases">
        <title>Chryseobacterium oncorhynchi 701B-08T from rainbow trout, and Chryseobacterium viscerum 687B-08T from diseased fish.</title>
        <authorList>
            <person name="Jeong J.-J."/>
            <person name="Lee Y.J."/>
            <person name="Pathiraja D."/>
            <person name="Park B."/>
            <person name="Choi I.-G."/>
            <person name="Kim K.D."/>
        </authorList>
    </citation>
    <scope>NUCLEOTIDE SEQUENCE [LARGE SCALE GENOMIC DNA]</scope>
    <source>
        <strain evidence="1 2">687B-08</strain>
    </source>
</reference>
<dbReference type="AlphaFoldDB" id="A0A316WDN2"/>
<organism evidence="1 2">
    <name type="scientific">Chryseobacterium viscerum</name>
    <dbReference type="NCBI Taxonomy" id="1037377"/>
    <lineage>
        <taxon>Bacteria</taxon>
        <taxon>Pseudomonadati</taxon>
        <taxon>Bacteroidota</taxon>
        <taxon>Flavobacteriia</taxon>
        <taxon>Flavobacteriales</taxon>
        <taxon>Weeksellaceae</taxon>
        <taxon>Chryseobacterium group</taxon>
        <taxon>Chryseobacterium</taxon>
    </lineage>
</organism>
<dbReference type="EMBL" id="PPEG02000011">
    <property type="protein sequence ID" value="PWN58433.1"/>
    <property type="molecule type" value="Genomic_DNA"/>
</dbReference>
<proteinExistence type="predicted"/>
<gene>
    <name evidence="1" type="ORF">C1634_023055</name>
</gene>
<dbReference type="NCBIfam" id="TIGR02937">
    <property type="entry name" value="sigma70-ECF"/>
    <property type="match status" value="1"/>
</dbReference>
<evidence type="ECO:0000313" key="2">
    <source>
        <dbReference type="Proteomes" id="UP000236413"/>
    </source>
</evidence>
<comment type="caution">
    <text evidence="1">The sequence shown here is derived from an EMBL/GenBank/DDBJ whole genome shotgun (WGS) entry which is preliminary data.</text>
</comment>